<evidence type="ECO:0000313" key="2">
    <source>
        <dbReference type="EMBL" id="KCZ58289.1"/>
    </source>
</evidence>
<dbReference type="Proteomes" id="UP000263957">
    <property type="component" value="Unassembled WGS sequence"/>
</dbReference>
<dbReference type="Proteomes" id="UP000024547">
    <property type="component" value="Unassembled WGS sequence"/>
</dbReference>
<evidence type="ECO:0000313" key="3">
    <source>
        <dbReference type="Proteomes" id="UP000024547"/>
    </source>
</evidence>
<accession>A0A059DY14</accession>
<reference evidence="2 3" key="1">
    <citation type="journal article" date="2014" name="Antonie Van Leeuwenhoek">
        <title>Hyphomonas beringensis sp. nov. and Hyphomonas chukchiensis sp. nov., isolated from surface seawater of the Bering Sea and Chukchi Sea.</title>
        <authorList>
            <person name="Li C."/>
            <person name="Lai Q."/>
            <person name="Li G."/>
            <person name="Dong C."/>
            <person name="Wang J."/>
            <person name="Liao Y."/>
            <person name="Shao Z."/>
        </authorList>
    </citation>
    <scope>NUCLEOTIDE SEQUENCE [LARGE SCALE GENOMIC DNA]</scope>
    <source>
        <strain evidence="2 3">22II1-22F38</strain>
    </source>
</reference>
<gene>
    <name evidence="1" type="ORF">DD728_15555</name>
    <name evidence="2" type="ORF">HY36_10545</name>
</gene>
<protein>
    <submittedName>
        <fullName evidence="2">Uncharacterized protein</fullName>
    </submittedName>
</protein>
<sequence>MTGRTAVHISRHSLTRSSDFRGGPATGFGQIGRLDFPWTDNGAGFLKRSNLRAEYASANEFICANIEAEMVSDT</sequence>
<comment type="caution">
    <text evidence="2">The sequence shown here is derived from an EMBL/GenBank/DDBJ whole genome shotgun (WGS) entry which is preliminary data.</text>
</comment>
<dbReference type="EMBL" id="AWFH01000061">
    <property type="protein sequence ID" value="KCZ58289.1"/>
    <property type="molecule type" value="Genomic_DNA"/>
</dbReference>
<reference evidence="1 4" key="2">
    <citation type="journal article" date="2018" name="Nat. Biotechnol.">
        <title>A standardized bacterial taxonomy based on genome phylogeny substantially revises the tree of life.</title>
        <authorList>
            <person name="Parks D.H."/>
            <person name="Chuvochina M."/>
            <person name="Waite D.W."/>
            <person name="Rinke C."/>
            <person name="Skarshewski A."/>
            <person name="Chaumeil P.A."/>
            <person name="Hugenholtz P."/>
        </authorList>
    </citation>
    <scope>NUCLEOTIDE SEQUENCE [LARGE SCALE GENOMIC DNA]</scope>
    <source>
        <strain evidence="1">UBA10378</strain>
    </source>
</reference>
<proteinExistence type="predicted"/>
<name>A0A059DY14_9PROT</name>
<organism evidence="2 3">
    <name type="scientific">Hyphomonas atlantica</name>
    <dbReference type="NCBI Taxonomy" id="1280948"/>
    <lineage>
        <taxon>Bacteria</taxon>
        <taxon>Pseudomonadati</taxon>
        <taxon>Pseudomonadota</taxon>
        <taxon>Alphaproteobacteria</taxon>
        <taxon>Hyphomonadales</taxon>
        <taxon>Hyphomonadaceae</taxon>
        <taxon>Hyphomonas</taxon>
    </lineage>
</organism>
<keyword evidence="3" id="KW-1185">Reference proteome</keyword>
<evidence type="ECO:0000313" key="4">
    <source>
        <dbReference type="Proteomes" id="UP000263957"/>
    </source>
</evidence>
<dbReference type="AlphaFoldDB" id="A0A059DY14"/>
<dbReference type="EMBL" id="DOGS01000315">
    <property type="protein sequence ID" value="HBQ50265.1"/>
    <property type="molecule type" value="Genomic_DNA"/>
</dbReference>
<dbReference type="PATRIC" id="fig|1280948.3.peg.3238"/>
<evidence type="ECO:0000313" key="1">
    <source>
        <dbReference type="EMBL" id="HBQ50265.1"/>
    </source>
</evidence>